<keyword evidence="6" id="KW-0732">Signal</keyword>
<evidence type="ECO:0000256" key="5">
    <source>
        <dbReference type="RuleBase" id="RU003945"/>
    </source>
</evidence>
<dbReference type="Proteomes" id="UP001230188">
    <property type="component" value="Unassembled WGS sequence"/>
</dbReference>
<dbReference type="EMBL" id="JAQMWT010000186">
    <property type="protein sequence ID" value="KAJ8607993.1"/>
    <property type="molecule type" value="Genomic_DNA"/>
</dbReference>
<dbReference type="GO" id="GO:0032977">
    <property type="term" value="F:membrane insertase activity"/>
    <property type="evidence" value="ECO:0007669"/>
    <property type="project" value="InterPro"/>
</dbReference>
<accession>A0AAD7UID4</accession>
<reference evidence="8" key="1">
    <citation type="submission" date="2023-01" db="EMBL/GenBank/DDBJ databases">
        <title>Metagenome sequencing of chrysophaentin producing Chrysophaeum taylorii.</title>
        <authorList>
            <person name="Davison J."/>
            <person name="Bewley C."/>
        </authorList>
    </citation>
    <scope>NUCLEOTIDE SEQUENCE</scope>
    <source>
        <strain evidence="8">NIES-1699</strain>
    </source>
</reference>
<evidence type="ECO:0000259" key="7">
    <source>
        <dbReference type="Pfam" id="PF02096"/>
    </source>
</evidence>
<evidence type="ECO:0000256" key="6">
    <source>
        <dbReference type="SAM" id="SignalP"/>
    </source>
</evidence>
<dbReference type="GO" id="GO:0051205">
    <property type="term" value="P:protein insertion into membrane"/>
    <property type="evidence" value="ECO:0007669"/>
    <property type="project" value="TreeGrafter"/>
</dbReference>
<evidence type="ECO:0000256" key="3">
    <source>
        <dbReference type="ARBA" id="ARBA00022989"/>
    </source>
</evidence>
<comment type="subcellular location">
    <subcellularLocation>
        <location evidence="1 5">Membrane</location>
        <topology evidence="1 5">Multi-pass membrane protein</topology>
    </subcellularLocation>
</comment>
<gene>
    <name evidence="8" type="ORF">CTAYLR_008237</name>
</gene>
<feature type="domain" description="Membrane insertase YidC/Oxa/ALB C-terminal" evidence="7">
    <location>
        <begin position="98"/>
        <end position="308"/>
    </location>
</feature>
<feature type="signal peptide" evidence="6">
    <location>
        <begin position="1"/>
        <end position="16"/>
    </location>
</feature>
<comment type="caution">
    <text evidence="8">The sequence shown here is derived from an EMBL/GenBank/DDBJ whole genome shotgun (WGS) entry which is preliminary data.</text>
</comment>
<protein>
    <recommendedName>
        <fullName evidence="7">Membrane insertase YidC/Oxa/ALB C-terminal domain-containing protein</fullName>
    </recommendedName>
</protein>
<dbReference type="PANTHER" id="PTHR12428:SF14">
    <property type="entry name" value="ALBINO3-LIKE PROTEIN 1, CHLOROPLASTIC"/>
    <property type="match status" value="1"/>
</dbReference>
<evidence type="ECO:0000313" key="9">
    <source>
        <dbReference type="Proteomes" id="UP001230188"/>
    </source>
</evidence>
<evidence type="ECO:0000256" key="2">
    <source>
        <dbReference type="ARBA" id="ARBA00022692"/>
    </source>
</evidence>
<dbReference type="Pfam" id="PF02096">
    <property type="entry name" value="60KD_IMP"/>
    <property type="match status" value="1"/>
</dbReference>
<keyword evidence="4" id="KW-0472">Membrane</keyword>
<sequence>MMLVALVGCAWGFVVAPTPQRRRTVERSAFFVPDHGIVLDAAHAAASQLPTLDLAAIQGVTCVNEGGPWCTAQNGVQGAIEGLHSFVAGPLGVKENAYGLSIILFTVACRSLTFPLNYISYESSARVKALKPYMDKIKERYDGDQQATNLATAKLYDMTSTNPLAGCLPSIAQIPVFIFLYRSVLNLAFDNKLDEPFLWLPSLEGPTYGAGRGIQWLSDNWVDGVPSLGWHDTLCFLALPIMLVITQSISMRVLTPPADPKDQGAVRAQRVLKYLPLLIGWFSANVPSGLGVYWMTSNVFSVVSSVTTKAYLNANPPNLDINLLELGIDDESAGVKLPNTIEEAIADAKINARPVRVPRRAGVPPLPRIHPPPNTLAAQQIDVVPESDQIDDRVAAR</sequence>
<evidence type="ECO:0000313" key="8">
    <source>
        <dbReference type="EMBL" id="KAJ8607993.1"/>
    </source>
</evidence>
<organism evidence="8 9">
    <name type="scientific">Chrysophaeum taylorii</name>
    <dbReference type="NCBI Taxonomy" id="2483200"/>
    <lineage>
        <taxon>Eukaryota</taxon>
        <taxon>Sar</taxon>
        <taxon>Stramenopiles</taxon>
        <taxon>Ochrophyta</taxon>
        <taxon>Pelagophyceae</taxon>
        <taxon>Pelagomonadales</taxon>
        <taxon>Pelagomonadaceae</taxon>
        <taxon>Chrysophaeum</taxon>
    </lineage>
</organism>
<evidence type="ECO:0000256" key="1">
    <source>
        <dbReference type="ARBA" id="ARBA00004141"/>
    </source>
</evidence>
<evidence type="ECO:0000256" key="4">
    <source>
        <dbReference type="ARBA" id="ARBA00023136"/>
    </source>
</evidence>
<dbReference type="InterPro" id="IPR028055">
    <property type="entry name" value="YidC/Oxa/ALB_C"/>
</dbReference>
<dbReference type="GO" id="GO:0016020">
    <property type="term" value="C:membrane"/>
    <property type="evidence" value="ECO:0007669"/>
    <property type="project" value="UniProtKB-SubCell"/>
</dbReference>
<feature type="chain" id="PRO_5042192185" description="Membrane insertase YidC/Oxa/ALB C-terminal domain-containing protein" evidence="6">
    <location>
        <begin position="17"/>
        <end position="397"/>
    </location>
</feature>
<proteinExistence type="inferred from homology"/>
<comment type="similarity">
    <text evidence="5">Belongs to the OXA1/ALB3/YidC family.</text>
</comment>
<dbReference type="AlphaFoldDB" id="A0AAD7UID4"/>
<dbReference type="CDD" id="cd20070">
    <property type="entry name" value="5TM_YidC_Alb3"/>
    <property type="match status" value="1"/>
</dbReference>
<keyword evidence="2 5" id="KW-0812">Transmembrane</keyword>
<name>A0AAD7UID4_9STRA</name>
<dbReference type="NCBIfam" id="TIGR03592">
    <property type="entry name" value="yidC_oxa1_cterm"/>
    <property type="match status" value="1"/>
</dbReference>
<keyword evidence="3" id="KW-1133">Transmembrane helix</keyword>
<keyword evidence="9" id="KW-1185">Reference proteome</keyword>
<dbReference type="InterPro" id="IPR047196">
    <property type="entry name" value="YidC_ALB_C"/>
</dbReference>
<dbReference type="PANTHER" id="PTHR12428">
    <property type="entry name" value="OXA1"/>
    <property type="match status" value="1"/>
</dbReference>
<dbReference type="InterPro" id="IPR001708">
    <property type="entry name" value="YidC/ALB3/OXA1/COX18"/>
</dbReference>